<feature type="domain" description="Plus3" evidence="6">
    <location>
        <begin position="285"/>
        <end position="420"/>
    </location>
</feature>
<feature type="compositionally biased region" description="Basic and acidic residues" evidence="5">
    <location>
        <begin position="184"/>
        <end position="194"/>
    </location>
</feature>
<dbReference type="Pfam" id="PF03126">
    <property type="entry name" value="Plus-3"/>
    <property type="match status" value="1"/>
</dbReference>
<evidence type="ECO:0000313" key="7">
    <source>
        <dbReference type="EMBL" id="KAG8460442.1"/>
    </source>
</evidence>
<evidence type="ECO:0000259" key="6">
    <source>
        <dbReference type="PROSITE" id="PS51360"/>
    </source>
</evidence>
<evidence type="ECO:0000313" key="8">
    <source>
        <dbReference type="Proteomes" id="UP000751190"/>
    </source>
</evidence>
<protein>
    <recommendedName>
        <fullName evidence="6">Plus3 domain-containing protein</fullName>
    </recommendedName>
</protein>
<feature type="compositionally biased region" description="Acidic residues" evidence="5">
    <location>
        <begin position="12"/>
        <end position="22"/>
    </location>
</feature>
<feature type="region of interest" description="Disordered" evidence="5">
    <location>
        <begin position="122"/>
        <end position="288"/>
    </location>
</feature>
<feature type="region of interest" description="Disordered" evidence="5">
    <location>
        <begin position="1"/>
        <end position="65"/>
    </location>
</feature>
<accession>A0A8J5XGF1</accession>
<dbReference type="PANTHER" id="PTHR13115">
    <property type="entry name" value="RNA POLYMERASE-ASSOCIATED PROTEIN RTF1 HOMOLOG"/>
    <property type="match status" value="1"/>
</dbReference>
<feature type="compositionally biased region" description="Acidic residues" evidence="5">
    <location>
        <begin position="49"/>
        <end position="64"/>
    </location>
</feature>
<dbReference type="Gene3D" id="3.90.70.200">
    <property type="entry name" value="Plus-3 domain"/>
    <property type="match status" value="1"/>
</dbReference>
<evidence type="ECO:0000256" key="4">
    <source>
        <dbReference type="ARBA" id="ARBA00023242"/>
    </source>
</evidence>
<keyword evidence="4" id="KW-0539">Nucleus</keyword>
<feature type="compositionally biased region" description="Low complexity" evidence="5">
    <location>
        <begin position="128"/>
        <end position="166"/>
    </location>
</feature>
<dbReference type="InterPro" id="IPR036128">
    <property type="entry name" value="Plus3-like_sf"/>
</dbReference>
<feature type="compositionally biased region" description="Low complexity" evidence="5">
    <location>
        <begin position="195"/>
        <end position="204"/>
    </location>
</feature>
<dbReference type="OrthoDB" id="166375at2759"/>
<feature type="compositionally biased region" description="Basic and acidic residues" evidence="5">
    <location>
        <begin position="246"/>
        <end position="275"/>
    </location>
</feature>
<reference evidence="7" key="1">
    <citation type="submission" date="2021-05" db="EMBL/GenBank/DDBJ databases">
        <title>The genome of the haptophyte Pavlova lutheri (Diacronema luteri, Pavlovales) - a model for lipid biosynthesis in eukaryotic algae.</title>
        <authorList>
            <person name="Hulatt C.J."/>
            <person name="Posewitz M.C."/>
        </authorList>
    </citation>
    <scope>NUCLEOTIDE SEQUENCE</scope>
    <source>
        <strain evidence="7">NIVA-4/92</strain>
    </source>
</reference>
<dbReference type="GO" id="GO:0003677">
    <property type="term" value="F:DNA binding"/>
    <property type="evidence" value="ECO:0007669"/>
    <property type="project" value="InterPro"/>
</dbReference>
<dbReference type="OMA" id="SIKHEMD"/>
<name>A0A8J5XGF1_DIALT</name>
<keyword evidence="3" id="KW-0804">Transcription</keyword>
<sequence>MSKARAPRTIEAEDEDGDENFEEQQQKRLAAQRVAASGKRPRSLAADAPVDDEDDDDDDDDEFRDEYVFAVPGDPGLYKDADDYNRMQALSELDREMELSERMDIRQRSLDQWERRREIAAEKRRQQRLAAGAASKKARGTARGARAAEAAEAAEAASLAAPVEPANEPPAERPLDARQQLLAEMREAREKRAEAAAAEKLPAQKGRRPGRKASSMEEGELEDDELARAPTTAADADADEEDDDGVGERARENDDADRARAHERAGAGRRVRTDETGVLDGDDEPAPPEQLERIRLTRARLAAWVEEPFFEQAVVGCFVRVSIGSHGGEPVYRVAEVVDVTTSSAPYELIGGPKPARTTKKLLLEIAGVRRPFQISFVSNANFTPDELRRYKRAMEDKLLPRRSRRQVEAKVAQLLHAKQHVYTEQDIASMVQKNLQEKKVIGRGALRKAELLALREAALEHGGEESVAELARIDGLLADLEALADENRRALETAAAPPSTLANSISAINQRNRKMERAGADTVAARREEEEEDVNNPFARRETRPTMYWHMSAPNKKPGDADPTAAAAGVAAATAVAAGTGGAGATAAPPAAGRAGALTIDANAAAPHDSGATAGRGTEPTTPSFAQLMRQHTGDDLSVDAARARSALASDGAGADALPAIVAAHMPALEIELIDAKSAGAGGKQGAAAAVHAKLSEAAVRSYAAWLSVAHQPVSAATMRMSLHNYFKRRNGAAA</sequence>
<dbReference type="PROSITE" id="PS51360">
    <property type="entry name" value="PLUS3"/>
    <property type="match status" value="1"/>
</dbReference>
<dbReference type="SUPFAM" id="SSF159042">
    <property type="entry name" value="Plus3-like"/>
    <property type="match status" value="1"/>
</dbReference>
<keyword evidence="8" id="KW-1185">Reference proteome</keyword>
<dbReference type="Proteomes" id="UP000751190">
    <property type="component" value="Unassembled WGS sequence"/>
</dbReference>
<proteinExistence type="predicted"/>
<dbReference type="GO" id="GO:1990269">
    <property type="term" value="F:RNA polymerase II C-terminal domain phosphoserine binding"/>
    <property type="evidence" value="ECO:0007669"/>
    <property type="project" value="TreeGrafter"/>
</dbReference>
<feature type="compositionally biased region" description="Acidic residues" evidence="5">
    <location>
        <begin position="236"/>
        <end position="245"/>
    </location>
</feature>
<dbReference type="GO" id="GO:0016593">
    <property type="term" value="C:Cdc73/Paf1 complex"/>
    <property type="evidence" value="ECO:0007669"/>
    <property type="project" value="TreeGrafter"/>
</dbReference>
<organism evidence="7 8">
    <name type="scientific">Diacronema lutheri</name>
    <name type="common">Unicellular marine alga</name>
    <name type="synonym">Monochrysis lutheri</name>
    <dbReference type="NCBI Taxonomy" id="2081491"/>
    <lineage>
        <taxon>Eukaryota</taxon>
        <taxon>Haptista</taxon>
        <taxon>Haptophyta</taxon>
        <taxon>Pavlovophyceae</taxon>
        <taxon>Pavlovales</taxon>
        <taxon>Pavlovaceae</taxon>
        <taxon>Diacronema</taxon>
    </lineage>
</organism>
<evidence type="ECO:0000256" key="3">
    <source>
        <dbReference type="ARBA" id="ARBA00023163"/>
    </source>
</evidence>
<comment type="caution">
    <text evidence="7">The sequence shown here is derived from an EMBL/GenBank/DDBJ whole genome shotgun (WGS) entry which is preliminary data.</text>
</comment>
<gene>
    <name evidence="7" type="ORF">KFE25_013092</name>
</gene>
<dbReference type="InterPro" id="IPR004343">
    <property type="entry name" value="Plus-3_dom"/>
</dbReference>
<evidence type="ECO:0000256" key="1">
    <source>
        <dbReference type="ARBA" id="ARBA00004123"/>
    </source>
</evidence>
<evidence type="ECO:0000256" key="5">
    <source>
        <dbReference type="SAM" id="MobiDB-lite"/>
    </source>
</evidence>
<comment type="subcellular location">
    <subcellularLocation>
        <location evidence="1">Nucleus</location>
    </subcellularLocation>
</comment>
<evidence type="ECO:0000256" key="2">
    <source>
        <dbReference type="ARBA" id="ARBA00023015"/>
    </source>
</evidence>
<dbReference type="AlphaFoldDB" id="A0A8J5XGF1"/>
<dbReference type="PANTHER" id="PTHR13115:SF8">
    <property type="entry name" value="RNA POLYMERASE-ASSOCIATED PROTEIN RTF1 HOMOLOG"/>
    <property type="match status" value="1"/>
</dbReference>
<keyword evidence="2" id="KW-0805">Transcription regulation</keyword>
<dbReference type="EMBL" id="JAGTXO010000032">
    <property type="protein sequence ID" value="KAG8460442.1"/>
    <property type="molecule type" value="Genomic_DNA"/>
</dbReference>
<dbReference type="SMART" id="SM00719">
    <property type="entry name" value="Plus3"/>
    <property type="match status" value="1"/>
</dbReference>